<protein>
    <submittedName>
        <fullName evidence="2">Uncharacterized protein</fullName>
    </submittedName>
</protein>
<dbReference type="AlphaFoldDB" id="A0A9N9LBA1"/>
<keyword evidence="1" id="KW-1133">Transmembrane helix</keyword>
<proteinExistence type="predicted"/>
<keyword evidence="3" id="KW-1185">Reference proteome</keyword>
<evidence type="ECO:0000256" key="1">
    <source>
        <dbReference type="SAM" id="Phobius"/>
    </source>
</evidence>
<feature type="transmembrane region" description="Helical" evidence="1">
    <location>
        <begin position="162"/>
        <end position="184"/>
    </location>
</feature>
<sequence>MSTPKPPSPFQYKLITVIVKRVRSYHCYQVIVPLTAPPTIAMRSLRLGLSDEGLLKDQWYHLNVFSVVTVEIARFSASSFQDIEANSPNNIVFLESSTPCPELTAALRNPDHAPNVSTVNLLGRFVRSTLPPVEGTGLHREALLIRRRTTISVGYATHDVNAGLTALGVFVAIVAALETFLIWASKHKFL</sequence>
<comment type="caution">
    <text evidence="2">The sequence shown here is derived from an EMBL/GenBank/DDBJ whole genome shotgun (WGS) entry which is preliminary data.</text>
</comment>
<organism evidence="2 3">
    <name type="scientific">Hymenoscyphus fraxineus</name>
    <dbReference type="NCBI Taxonomy" id="746836"/>
    <lineage>
        <taxon>Eukaryota</taxon>
        <taxon>Fungi</taxon>
        <taxon>Dikarya</taxon>
        <taxon>Ascomycota</taxon>
        <taxon>Pezizomycotina</taxon>
        <taxon>Leotiomycetes</taxon>
        <taxon>Helotiales</taxon>
        <taxon>Helotiaceae</taxon>
        <taxon>Hymenoscyphus</taxon>
    </lineage>
</organism>
<reference evidence="2" key="1">
    <citation type="submission" date="2021-07" db="EMBL/GenBank/DDBJ databases">
        <authorList>
            <person name="Durling M."/>
        </authorList>
    </citation>
    <scope>NUCLEOTIDE SEQUENCE</scope>
</reference>
<evidence type="ECO:0000313" key="2">
    <source>
        <dbReference type="EMBL" id="CAG8961348.1"/>
    </source>
</evidence>
<dbReference type="EMBL" id="CAJVRL010000107">
    <property type="protein sequence ID" value="CAG8961348.1"/>
    <property type="molecule type" value="Genomic_DNA"/>
</dbReference>
<gene>
    <name evidence="2" type="ORF">HYFRA_00013809</name>
</gene>
<accession>A0A9N9LBA1</accession>
<evidence type="ECO:0000313" key="3">
    <source>
        <dbReference type="Proteomes" id="UP000696280"/>
    </source>
</evidence>
<keyword evidence="1" id="KW-0472">Membrane</keyword>
<keyword evidence="1" id="KW-0812">Transmembrane</keyword>
<name>A0A9N9LBA1_9HELO</name>
<dbReference type="Proteomes" id="UP000696280">
    <property type="component" value="Unassembled WGS sequence"/>
</dbReference>